<evidence type="ECO:0000256" key="7">
    <source>
        <dbReference type="RuleBase" id="RU003879"/>
    </source>
</evidence>
<evidence type="ECO:0000256" key="3">
    <source>
        <dbReference type="ARBA" id="ARBA00022475"/>
    </source>
</evidence>
<dbReference type="InterPro" id="IPR003400">
    <property type="entry name" value="ExbD"/>
</dbReference>
<keyword evidence="7" id="KW-0653">Protein transport</keyword>
<evidence type="ECO:0000256" key="8">
    <source>
        <dbReference type="SAM" id="MobiDB-lite"/>
    </source>
</evidence>
<keyword evidence="4 7" id="KW-0812">Transmembrane</keyword>
<dbReference type="GO" id="GO:0005886">
    <property type="term" value="C:plasma membrane"/>
    <property type="evidence" value="ECO:0007669"/>
    <property type="project" value="UniProtKB-SubCell"/>
</dbReference>
<feature type="region of interest" description="Disordered" evidence="8">
    <location>
        <begin position="1"/>
        <end position="32"/>
    </location>
</feature>
<dbReference type="Proteomes" id="UP000317429">
    <property type="component" value="Chromosome"/>
</dbReference>
<dbReference type="RefSeq" id="WP_145283935.1">
    <property type="nucleotide sequence ID" value="NZ_CP036291.1"/>
</dbReference>
<evidence type="ECO:0000256" key="4">
    <source>
        <dbReference type="ARBA" id="ARBA00022692"/>
    </source>
</evidence>
<evidence type="ECO:0000256" key="2">
    <source>
        <dbReference type="ARBA" id="ARBA00005811"/>
    </source>
</evidence>
<comment type="subcellular location">
    <subcellularLocation>
        <location evidence="1">Cell membrane</location>
        <topology evidence="1">Single-pass membrane protein</topology>
    </subcellularLocation>
    <subcellularLocation>
        <location evidence="7">Cell membrane</location>
        <topology evidence="7">Single-pass type II membrane protein</topology>
    </subcellularLocation>
</comment>
<keyword evidence="3" id="KW-1003">Cell membrane</keyword>
<accession>A0A518DB62</accession>
<keyword evidence="10" id="KW-1185">Reference proteome</keyword>
<dbReference type="GO" id="GO:0022857">
    <property type="term" value="F:transmembrane transporter activity"/>
    <property type="evidence" value="ECO:0007669"/>
    <property type="project" value="InterPro"/>
</dbReference>
<feature type="compositionally biased region" description="Polar residues" evidence="8">
    <location>
        <begin position="1"/>
        <end position="10"/>
    </location>
</feature>
<dbReference type="Pfam" id="PF02472">
    <property type="entry name" value="ExbD"/>
    <property type="match status" value="1"/>
</dbReference>
<keyword evidence="6" id="KW-0472">Membrane</keyword>
<evidence type="ECO:0000256" key="5">
    <source>
        <dbReference type="ARBA" id="ARBA00022989"/>
    </source>
</evidence>
<sequence>MPALLQSPSESLHEASAAAPRKSRTDSEGDPDLTPMIDVTFLLLIFFIVASTPDQQTAIDLPIASRGSPVEQLYSTLLTIGEVGVDSAPVYAADGQVESARLSDDPEEQEEKIVELVEKGLQEGKTNVVIKADKSVPFREVWRVTGDCSKVSGIQLAYAILEKD</sequence>
<dbReference type="PANTHER" id="PTHR30558:SF3">
    <property type="entry name" value="BIOPOLYMER TRANSPORT PROTEIN EXBD-RELATED"/>
    <property type="match status" value="1"/>
</dbReference>
<keyword evidence="5" id="KW-1133">Transmembrane helix</keyword>
<reference evidence="9 10" key="1">
    <citation type="submission" date="2019-02" db="EMBL/GenBank/DDBJ databases">
        <title>Deep-cultivation of Planctomycetes and their phenomic and genomic characterization uncovers novel biology.</title>
        <authorList>
            <person name="Wiegand S."/>
            <person name="Jogler M."/>
            <person name="Boedeker C."/>
            <person name="Pinto D."/>
            <person name="Vollmers J."/>
            <person name="Rivas-Marin E."/>
            <person name="Kohn T."/>
            <person name="Peeters S.H."/>
            <person name="Heuer A."/>
            <person name="Rast P."/>
            <person name="Oberbeckmann S."/>
            <person name="Bunk B."/>
            <person name="Jeske O."/>
            <person name="Meyerdierks A."/>
            <person name="Storesund J.E."/>
            <person name="Kallscheuer N."/>
            <person name="Luecker S."/>
            <person name="Lage O.M."/>
            <person name="Pohl T."/>
            <person name="Merkel B.J."/>
            <person name="Hornburger P."/>
            <person name="Mueller R.-W."/>
            <person name="Bruemmer F."/>
            <person name="Labrenz M."/>
            <person name="Spormann A.M."/>
            <person name="Op den Camp H."/>
            <person name="Overmann J."/>
            <person name="Amann R."/>
            <person name="Jetten M.S.M."/>
            <person name="Mascher T."/>
            <person name="Medema M.H."/>
            <person name="Devos D.P."/>
            <person name="Kaster A.-K."/>
            <person name="Ovreas L."/>
            <person name="Rohde M."/>
            <person name="Galperin M.Y."/>
            <person name="Jogler C."/>
        </authorList>
    </citation>
    <scope>NUCLEOTIDE SEQUENCE [LARGE SCALE GENOMIC DNA]</scope>
    <source>
        <strain evidence="9 10">Pla175</strain>
    </source>
</reference>
<protein>
    <submittedName>
        <fullName evidence="9">Biopolymer transport protein ExbD/TolR</fullName>
    </submittedName>
</protein>
<proteinExistence type="inferred from homology"/>
<gene>
    <name evidence="9" type="ORF">Pla175_21050</name>
</gene>
<evidence type="ECO:0000313" key="9">
    <source>
        <dbReference type="EMBL" id="QDU88724.1"/>
    </source>
</evidence>
<dbReference type="PANTHER" id="PTHR30558">
    <property type="entry name" value="EXBD MEMBRANE COMPONENT OF PMF-DRIVEN MACROMOLECULE IMPORT SYSTEM"/>
    <property type="match status" value="1"/>
</dbReference>
<name>A0A518DB62_9BACT</name>
<dbReference type="EMBL" id="CP036291">
    <property type="protein sequence ID" value="QDU88724.1"/>
    <property type="molecule type" value="Genomic_DNA"/>
</dbReference>
<keyword evidence="7" id="KW-0813">Transport</keyword>
<evidence type="ECO:0000313" key="10">
    <source>
        <dbReference type="Proteomes" id="UP000317429"/>
    </source>
</evidence>
<evidence type="ECO:0000256" key="6">
    <source>
        <dbReference type="ARBA" id="ARBA00023136"/>
    </source>
</evidence>
<dbReference type="KEGG" id="pnd:Pla175_21050"/>
<dbReference type="AlphaFoldDB" id="A0A518DB62"/>
<evidence type="ECO:0000256" key="1">
    <source>
        <dbReference type="ARBA" id="ARBA00004162"/>
    </source>
</evidence>
<comment type="similarity">
    <text evidence="2 7">Belongs to the ExbD/TolR family.</text>
</comment>
<dbReference type="OrthoDB" id="9793581at2"/>
<organism evidence="9 10">
    <name type="scientific">Pirellulimonas nuda</name>
    <dbReference type="NCBI Taxonomy" id="2528009"/>
    <lineage>
        <taxon>Bacteria</taxon>
        <taxon>Pseudomonadati</taxon>
        <taxon>Planctomycetota</taxon>
        <taxon>Planctomycetia</taxon>
        <taxon>Pirellulales</taxon>
        <taxon>Lacipirellulaceae</taxon>
        <taxon>Pirellulimonas</taxon>
    </lineage>
</organism>
<dbReference type="GO" id="GO:0015031">
    <property type="term" value="P:protein transport"/>
    <property type="evidence" value="ECO:0007669"/>
    <property type="project" value="UniProtKB-KW"/>
</dbReference>